<dbReference type="PANTHER" id="PTHR20992">
    <property type="entry name" value="AT15442P-RELATED"/>
    <property type="match status" value="1"/>
</dbReference>
<dbReference type="NCBIfam" id="TIGR00271">
    <property type="entry name" value="uncharacterized hydrophobic domain"/>
    <property type="match status" value="1"/>
</dbReference>
<evidence type="ECO:0008006" key="4">
    <source>
        <dbReference type="Google" id="ProtNLM"/>
    </source>
</evidence>
<dbReference type="PANTHER" id="PTHR20992:SF9">
    <property type="entry name" value="AT15442P-RELATED"/>
    <property type="match status" value="1"/>
</dbReference>
<evidence type="ECO:0000256" key="1">
    <source>
        <dbReference type="SAM" id="Phobius"/>
    </source>
</evidence>
<name>A0A0T6LLP1_WENVI</name>
<keyword evidence="3" id="KW-1185">Reference proteome</keyword>
<keyword evidence="1" id="KW-0472">Membrane</keyword>
<dbReference type="Proteomes" id="UP000050867">
    <property type="component" value="Unassembled WGS sequence"/>
</dbReference>
<dbReference type="Pfam" id="PF04087">
    <property type="entry name" value="DUF389"/>
    <property type="match status" value="1"/>
</dbReference>
<dbReference type="InterPro" id="IPR005240">
    <property type="entry name" value="DUF389"/>
</dbReference>
<dbReference type="STRING" id="76728.AQ490_08470"/>
<feature type="transmembrane region" description="Helical" evidence="1">
    <location>
        <begin position="114"/>
        <end position="135"/>
    </location>
</feature>
<feature type="transmembrane region" description="Helical" evidence="1">
    <location>
        <begin position="141"/>
        <end position="162"/>
    </location>
</feature>
<feature type="transmembrane region" description="Helical" evidence="1">
    <location>
        <begin position="214"/>
        <end position="237"/>
    </location>
</feature>
<dbReference type="EMBL" id="LLZU01000038">
    <property type="protein sequence ID" value="KRV46817.1"/>
    <property type="molecule type" value="Genomic_DNA"/>
</dbReference>
<sequence length="312" mass="33052">MLHLRLIVPTDRTEKIVAMLDRAVGTTHLTVLPGAARRPPGDVVTCDVAREAAHEVLTALRERGLGDEGAITMEDLDLTLSRYAEQADREAPGEPADAVVWESMTEATSEESTLSGTFLAFLTVAVMLAACGVVVDSSILVVGAMVVGPEFGPLAGVSVALVQWRLRLALRSVLALLVGFPVAMLTTFAFSRLMNGIDLFHRSQFEGPRPVTSFIFSPDPLSFVVALLAGIAGVLSLTSQKSGALVGVAISVTTVPAAANTAVALSYDDRDQAFGSAEQLGVNLSGILLAGTLTLLVQKGYWRWRLRRTPGL</sequence>
<feature type="transmembrane region" description="Helical" evidence="1">
    <location>
        <begin position="174"/>
        <end position="194"/>
    </location>
</feature>
<dbReference type="eggNOG" id="COG1808">
    <property type="taxonomic scope" value="Bacteria"/>
</dbReference>
<organism evidence="2 3">
    <name type="scientific">Wenjunlia vitaminophila</name>
    <name type="common">Streptomyces vitaminophilus</name>
    <dbReference type="NCBI Taxonomy" id="76728"/>
    <lineage>
        <taxon>Bacteria</taxon>
        <taxon>Bacillati</taxon>
        <taxon>Actinomycetota</taxon>
        <taxon>Actinomycetes</taxon>
        <taxon>Kitasatosporales</taxon>
        <taxon>Streptomycetaceae</taxon>
        <taxon>Wenjunlia</taxon>
    </lineage>
</organism>
<evidence type="ECO:0000313" key="2">
    <source>
        <dbReference type="EMBL" id="KRV46817.1"/>
    </source>
</evidence>
<protein>
    <recommendedName>
        <fullName evidence="4">DUF389 domain-containing protein</fullName>
    </recommendedName>
</protein>
<feature type="transmembrane region" description="Helical" evidence="1">
    <location>
        <begin position="279"/>
        <end position="297"/>
    </location>
</feature>
<keyword evidence="1" id="KW-0812">Transmembrane</keyword>
<evidence type="ECO:0000313" key="3">
    <source>
        <dbReference type="Proteomes" id="UP000050867"/>
    </source>
</evidence>
<gene>
    <name evidence="2" type="ORF">AQ490_08470</name>
</gene>
<proteinExistence type="predicted"/>
<dbReference type="AlphaFoldDB" id="A0A0T6LLP1"/>
<keyword evidence="1" id="KW-1133">Transmembrane helix</keyword>
<dbReference type="RefSeq" id="WP_018382533.1">
    <property type="nucleotide sequence ID" value="NZ_LLZU01000038.1"/>
</dbReference>
<reference evidence="2 3" key="1">
    <citation type="submission" date="2015-10" db="EMBL/GenBank/DDBJ databases">
        <title>Draft genome sequence of pyrrolomycin-producing Streptomyces vitaminophilus.</title>
        <authorList>
            <person name="Graham D.E."/>
            <person name="Mahan K.M."/>
            <person name="Klingeman D.M."/>
            <person name="Hettich R.L."/>
            <person name="Parry R.J."/>
        </authorList>
    </citation>
    <scope>NUCLEOTIDE SEQUENCE [LARGE SCALE GENOMIC DNA]</scope>
    <source>
        <strain evidence="2 3">ATCC 31673</strain>
    </source>
</reference>
<accession>A0A0T6LLP1</accession>
<dbReference type="OrthoDB" id="8061853at2"/>
<feature type="transmembrane region" description="Helical" evidence="1">
    <location>
        <begin position="244"/>
        <end position="267"/>
    </location>
</feature>
<comment type="caution">
    <text evidence="2">The sequence shown here is derived from an EMBL/GenBank/DDBJ whole genome shotgun (WGS) entry which is preliminary data.</text>
</comment>